<feature type="transmembrane region" description="Helical" evidence="1">
    <location>
        <begin position="244"/>
        <end position="261"/>
    </location>
</feature>
<dbReference type="GeneID" id="66071128"/>
<evidence type="ECO:0000259" key="2">
    <source>
        <dbReference type="Pfam" id="PF20151"/>
    </source>
</evidence>
<keyword evidence="1" id="KW-0472">Membrane</keyword>
<feature type="domain" description="DUF6533" evidence="2">
    <location>
        <begin position="24"/>
        <end position="68"/>
    </location>
</feature>
<dbReference type="RefSeq" id="XP_043016749.1">
    <property type="nucleotide sequence ID" value="XM_043148035.1"/>
</dbReference>
<feature type="transmembrane region" description="Helical" evidence="1">
    <location>
        <begin position="221"/>
        <end position="238"/>
    </location>
</feature>
<feature type="transmembrane region" description="Helical" evidence="1">
    <location>
        <begin position="62"/>
        <end position="80"/>
    </location>
</feature>
<keyword evidence="4" id="KW-1185">Reference proteome</keyword>
<dbReference type="OrthoDB" id="3349377at2759"/>
<evidence type="ECO:0000313" key="4">
    <source>
        <dbReference type="Proteomes" id="UP001049176"/>
    </source>
</evidence>
<gene>
    <name evidence="3" type="ORF">E1B28_002052</name>
</gene>
<evidence type="ECO:0000256" key="1">
    <source>
        <dbReference type="SAM" id="Phobius"/>
    </source>
</evidence>
<reference evidence="3" key="1">
    <citation type="journal article" date="2021" name="Genome Biol. Evol.">
        <title>The assembled and annotated genome of the fairy-ring fungus Marasmius oreades.</title>
        <authorList>
            <person name="Hiltunen M."/>
            <person name="Ament-Velasquez S.L."/>
            <person name="Johannesson H."/>
        </authorList>
    </citation>
    <scope>NUCLEOTIDE SEQUENCE</scope>
    <source>
        <strain evidence="3">03SP1</strain>
    </source>
</reference>
<feature type="transmembrane region" description="Helical" evidence="1">
    <location>
        <begin position="23"/>
        <end position="41"/>
    </location>
</feature>
<sequence length="312" mass="35213">MSPGSLNDPGFVVDQFEHSVRHGYLEVASLTILIWDYVLTLPREIDLVWRQLKGWTTVLFAMNRYFIFVGQVVNTVAYVSPNANYTVSKLSIAYWINSVTCIFQIILTDSIVWYCVSALYLNSKRVRWPLLVLLVVSILSGTVVTVVVGNRIEDTGDPAPGLTRCTVLSQFHDLWLFWLPILVYEATTLVLVAWQFYGNVRDTRKQAMTESPLVRLVTRQTMLYLLVVFIMFIANAVVNNHQDPSLAIILTPATTVVLSILGNRMMFSLRQELRVNVGGRTDAHTTINLGTWHAARPQESTIMAMTTIATRA</sequence>
<keyword evidence="1" id="KW-0812">Transmembrane</keyword>
<dbReference type="AlphaFoldDB" id="A0A9P7V4W3"/>
<keyword evidence="1" id="KW-1133">Transmembrane helix</keyword>
<evidence type="ECO:0000313" key="3">
    <source>
        <dbReference type="EMBL" id="KAG7100279.1"/>
    </source>
</evidence>
<name>A0A9P7V4W3_9AGAR</name>
<proteinExistence type="predicted"/>
<feature type="transmembrane region" description="Helical" evidence="1">
    <location>
        <begin position="92"/>
        <end position="116"/>
    </location>
</feature>
<comment type="caution">
    <text evidence="3">The sequence shown here is derived from an EMBL/GenBank/DDBJ whole genome shotgun (WGS) entry which is preliminary data.</text>
</comment>
<organism evidence="3 4">
    <name type="scientific">Marasmius oreades</name>
    <name type="common">fairy-ring Marasmius</name>
    <dbReference type="NCBI Taxonomy" id="181124"/>
    <lineage>
        <taxon>Eukaryota</taxon>
        <taxon>Fungi</taxon>
        <taxon>Dikarya</taxon>
        <taxon>Basidiomycota</taxon>
        <taxon>Agaricomycotina</taxon>
        <taxon>Agaricomycetes</taxon>
        <taxon>Agaricomycetidae</taxon>
        <taxon>Agaricales</taxon>
        <taxon>Marasmiineae</taxon>
        <taxon>Marasmiaceae</taxon>
        <taxon>Marasmius</taxon>
    </lineage>
</organism>
<dbReference type="EMBL" id="CM032181">
    <property type="protein sequence ID" value="KAG7100279.1"/>
    <property type="molecule type" value="Genomic_DNA"/>
</dbReference>
<feature type="transmembrane region" description="Helical" evidence="1">
    <location>
        <begin position="177"/>
        <end position="200"/>
    </location>
</feature>
<accession>A0A9P7V4W3</accession>
<dbReference type="KEGG" id="more:E1B28_002052"/>
<dbReference type="InterPro" id="IPR045340">
    <property type="entry name" value="DUF6533"/>
</dbReference>
<dbReference type="Pfam" id="PF20151">
    <property type="entry name" value="DUF6533"/>
    <property type="match status" value="1"/>
</dbReference>
<dbReference type="Proteomes" id="UP001049176">
    <property type="component" value="Chromosome 1"/>
</dbReference>
<protein>
    <recommendedName>
        <fullName evidence="2">DUF6533 domain-containing protein</fullName>
    </recommendedName>
</protein>
<feature type="transmembrane region" description="Helical" evidence="1">
    <location>
        <begin position="128"/>
        <end position="148"/>
    </location>
</feature>